<dbReference type="AlphaFoldDB" id="A0A1L7I813"/>
<keyword evidence="2" id="KW-1185">Reference proteome</keyword>
<name>A0A1L7I813_9FLAO</name>
<sequence>MQIVQNTQRAIVARVIKAKTRKKRIAMEPVEVFPAIAHQPQFYQ</sequence>
<dbReference type="Proteomes" id="UP000186230">
    <property type="component" value="Chromosome"/>
</dbReference>
<accession>A0A1L7I813</accession>
<reference evidence="1 2" key="1">
    <citation type="submission" date="2016-07" db="EMBL/GenBank/DDBJ databases">
        <title>Multi-omics approach to identify versatile polysaccharide utilization systems of a marine flavobacterium Gramella flava.</title>
        <authorList>
            <person name="Tang K."/>
        </authorList>
    </citation>
    <scope>NUCLEOTIDE SEQUENCE [LARGE SCALE GENOMIC DNA]</scope>
    <source>
        <strain evidence="1 2">JLT2011</strain>
    </source>
</reference>
<organism evidence="1 2">
    <name type="scientific">Christiangramia flava JLT2011</name>
    <dbReference type="NCBI Taxonomy" id="1229726"/>
    <lineage>
        <taxon>Bacteria</taxon>
        <taxon>Pseudomonadati</taxon>
        <taxon>Bacteroidota</taxon>
        <taxon>Flavobacteriia</taxon>
        <taxon>Flavobacteriales</taxon>
        <taxon>Flavobacteriaceae</taxon>
        <taxon>Christiangramia</taxon>
    </lineage>
</organism>
<dbReference type="EMBL" id="CP016359">
    <property type="protein sequence ID" value="APU69730.1"/>
    <property type="molecule type" value="Genomic_DNA"/>
</dbReference>
<evidence type="ECO:0000313" key="1">
    <source>
        <dbReference type="EMBL" id="APU69730.1"/>
    </source>
</evidence>
<evidence type="ECO:0000313" key="2">
    <source>
        <dbReference type="Proteomes" id="UP000186230"/>
    </source>
</evidence>
<protein>
    <submittedName>
        <fullName evidence="1">Uncharacterized protein</fullName>
    </submittedName>
</protein>
<dbReference type="KEGG" id="gfl:GRFL_3006"/>
<proteinExistence type="predicted"/>
<gene>
    <name evidence="1" type="ORF">GRFL_3006</name>
</gene>